<dbReference type="EMBL" id="JACEFO010000413">
    <property type="protein sequence ID" value="KAF8772332.1"/>
    <property type="molecule type" value="Genomic_DNA"/>
</dbReference>
<dbReference type="OrthoDB" id="5401193at2759"/>
<keyword evidence="3" id="KW-1185">Reference proteome</keyword>
<evidence type="ECO:0000313" key="2">
    <source>
        <dbReference type="EMBL" id="KAF8772332.1"/>
    </source>
</evidence>
<keyword evidence="1" id="KW-0472">Membrane</keyword>
<proteinExistence type="predicted"/>
<accession>A0A835FR81</accession>
<evidence type="ECO:0000256" key="1">
    <source>
        <dbReference type="SAM" id="Phobius"/>
    </source>
</evidence>
<feature type="transmembrane region" description="Helical" evidence="1">
    <location>
        <begin position="12"/>
        <end position="34"/>
    </location>
</feature>
<protein>
    <submittedName>
        <fullName evidence="2">Uncharacterized protein</fullName>
    </submittedName>
</protein>
<reference evidence="2" key="1">
    <citation type="submission" date="2020-07" db="EMBL/GenBank/DDBJ databases">
        <title>Genome sequence and genetic diversity analysis of an under-domesticated orphan crop, white fonio (Digitaria exilis).</title>
        <authorList>
            <person name="Bennetzen J.L."/>
            <person name="Chen S."/>
            <person name="Ma X."/>
            <person name="Wang X."/>
            <person name="Yssel A.E.J."/>
            <person name="Chaluvadi S.R."/>
            <person name="Johnson M."/>
            <person name="Gangashetty P."/>
            <person name="Hamidou F."/>
            <person name="Sanogo M.D."/>
            <person name="Zwaenepoel A."/>
            <person name="Wallace J."/>
            <person name="Van De Peer Y."/>
            <person name="Van Deynze A."/>
        </authorList>
    </citation>
    <scope>NUCLEOTIDE SEQUENCE</scope>
    <source>
        <tissue evidence="2">Leaves</tissue>
    </source>
</reference>
<dbReference type="AlphaFoldDB" id="A0A835FR81"/>
<comment type="caution">
    <text evidence="2">The sequence shown here is derived from an EMBL/GenBank/DDBJ whole genome shotgun (WGS) entry which is preliminary data.</text>
</comment>
<gene>
    <name evidence="2" type="ORF">HU200_005870</name>
</gene>
<keyword evidence="1" id="KW-0812">Transmembrane</keyword>
<dbReference type="Proteomes" id="UP000636709">
    <property type="component" value="Unassembled WGS sequence"/>
</dbReference>
<sequence length="87" mass="9794">MDTSHFAPGLRLSPTMELVMSLCFIGFGTALHDFSKIYHSRRRPVVPVVGGHPKPLPGSQSHLMENRDSRPMLRMRCAQWLSADHVP</sequence>
<keyword evidence="1" id="KW-1133">Transmembrane helix</keyword>
<organism evidence="2 3">
    <name type="scientific">Digitaria exilis</name>
    <dbReference type="NCBI Taxonomy" id="1010633"/>
    <lineage>
        <taxon>Eukaryota</taxon>
        <taxon>Viridiplantae</taxon>
        <taxon>Streptophyta</taxon>
        <taxon>Embryophyta</taxon>
        <taxon>Tracheophyta</taxon>
        <taxon>Spermatophyta</taxon>
        <taxon>Magnoliopsida</taxon>
        <taxon>Liliopsida</taxon>
        <taxon>Poales</taxon>
        <taxon>Poaceae</taxon>
        <taxon>PACMAD clade</taxon>
        <taxon>Panicoideae</taxon>
        <taxon>Panicodae</taxon>
        <taxon>Paniceae</taxon>
        <taxon>Anthephorinae</taxon>
        <taxon>Digitaria</taxon>
    </lineage>
</organism>
<name>A0A835FR81_9POAL</name>
<evidence type="ECO:0000313" key="3">
    <source>
        <dbReference type="Proteomes" id="UP000636709"/>
    </source>
</evidence>